<evidence type="ECO:0000256" key="3">
    <source>
        <dbReference type="ARBA" id="ARBA00023015"/>
    </source>
</evidence>
<sequence length="460" mass="50919">MGMTTATGTGMTTATEMGMGMTTATARGRGRRRGHRRRRGGGKGARPGARRGLEIATPCKVGGGWRRGWVSVSGRGRAAPPHSVPSHPGVGGGSKKEKKIPKKKIKNIFMDYALGPPATPSPTVGSSMTHLPIKQKSGKGFRSSSGELTGIKEVTLSFNCFCPFARIEEGASSSSWRSLGAESVHEKTTETSTITWIQAVDNLLLIDLVHHWDNGGGDTSFEGLVRMADLPLNMGRNPCSSKEGFNKGSWSATEDKILTDYIRAHGEGRRGKVPKGAGLNRCSRSCRLRWLNYLLPDIKRGNISHEEEDLIIRLHNLLGNRWSLIAGRLPGRTDNEIKNYWNTVLKKKVQGQSVDMHSGEDEHMNSKCQETIRCPEFGNSTGRKNTPSVPQHGKNKFRESLVGGDIFSETSFLAPEDCDLFNPPMDSNYEELCPRHFLDQNFFEIFESNLPKEHETLWWW</sequence>
<keyword evidence="15" id="KW-1185">Reference proteome</keyword>
<evidence type="ECO:0000256" key="4">
    <source>
        <dbReference type="ARBA" id="ARBA00023125"/>
    </source>
</evidence>
<dbReference type="FunFam" id="1.10.10.60:FF:000302">
    <property type="entry name" value="Transcription factor TT2"/>
    <property type="match status" value="1"/>
</dbReference>
<dbReference type="InterPro" id="IPR009057">
    <property type="entry name" value="Homeodomain-like_sf"/>
</dbReference>
<feature type="region of interest" description="Disordered" evidence="11">
    <location>
        <begin position="74"/>
        <end position="100"/>
    </location>
</feature>
<evidence type="ECO:0000256" key="10">
    <source>
        <dbReference type="ARBA" id="ARBA00080223"/>
    </source>
</evidence>
<dbReference type="CDD" id="cd00167">
    <property type="entry name" value="SANT"/>
    <property type="match status" value="2"/>
</dbReference>
<dbReference type="InterPro" id="IPR015495">
    <property type="entry name" value="Myb_TF_plants"/>
</dbReference>
<evidence type="ECO:0000313" key="15">
    <source>
        <dbReference type="Proteomes" id="UP001055439"/>
    </source>
</evidence>
<evidence type="ECO:0000256" key="5">
    <source>
        <dbReference type="ARBA" id="ARBA00023159"/>
    </source>
</evidence>
<evidence type="ECO:0000256" key="8">
    <source>
        <dbReference type="ARBA" id="ARBA00060288"/>
    </source>
</evidence>
<dbReference type="PROSITE" id="PS50090">
    <property type="entry name" value="MYB_LIKE"/>
    <property type="match status" value="2"/>
</dbReference>
<keyword evidence="7" id="KW-0539">Nucleus</keyword>
<dbReference type="Proteomes" id="UP001055439">
    <property type="component" value="Chromosome 7"/>
</dbReference>
<dbReference type="GO" id="GO:0003677">
    <property type="term" value="F:DNA binding"/>
    <property type="evidence" value="ECO:0007669"/>
    <property type="project" value="UniProtKB-KW"/>
</dbReference>
<proteinExistence type="predicted"/>
<feature type="region of interest" description="Disordered" evidence="11">
    <location>
        <begin position="1"/>
        <end position="52"/>
    </location>
</feature>
<evidence type="ECO:0000313" key="14">
    <source>
        <dbReference type="EMBL" id="URE15463.1"/>
    </source>
</evidence>
<evidence type="ECO:0000256" key="1">
    <source>
        <dbReference type="ARBA" id="ARBA00004123"/>
    </source>
</evidence>
<name>A0A9E7GLZ7_9LILI</name>
<protein>
    <recommendedName>
        <fullName evidence="9">Transcription factor MYB1</fullName>
    </recommendedName>
    <alternativeName>
        <fullName evidence="10">Myb-related protein 1</fullName>
    </alternativeName>
</protein>
<dbReference type="PROSITE" id="PS51294">
    <property type="entry name" value="HTH_MYB"/>
    <property type="match status" value="2"/>
</dbReference>
<evidence type="ECO:0000259" key="13">
    <source>
        <dbReference type="PROSITE" id="PS51294"/>
    </source>
</evidence>
<dbReference type="GO" id="GO:0005634">
    <property type="term" value="C:nucleus"/>
    <property type="evidence" value="ECO:0007669"/>
    <property type="project" value="UniProtKB-SubCell"/>
</dbReference>
<dbReference type="EMBL" id="CP097509">
    <property type="protein sequence ID" value="URE15463.1"/>
    <property type="molecule type" value="Genomic_DNA"/>
</dbReference>
<dbReference type="PANTHER" id="PTHR47999:SF86">
    <property type="entry name" value="MYB-RELATED PROTEIN MYB4-LIKE"/>
    <property type="match status" value="1"/>
</dbReference>
<feature type="domain" description="HTH myb-type" evidence="13">
    <location>
        <begin position="242"/>
        <end position="294"/>
    </location>
</feature>
<keyword evidence="5" id="KW-0010">Activator</keyword>
<evidence type="ECO:0000256" key="2">
    <source>
        <dbReference type="ARBA" id="ARBA00022737"/>
    </source>
</evidence>
<keyword evidence="4 14" id="KW-0238">DNA-binding</keyword>
<comment type="subcellular location">
    <subcellularLocation>
        <location evidence="1">Nucleus</location>
    </subcellularLocation>
</comment>
<evidence type="ECO:0000256" key="7">
    <source>
        <dbReference type="ARBA" id="ARBA00023242"/>
    </source>
</evidence>
<evidence type="ECO:0000256" key="11">
    <source>
        <dbReference type="SAM" id="MobiDB-lite"/>
    </source>
</evidence>
<gene>
    <name evidence="14" type="ORF">MUK42_12869</name>
</gene>
<feature type="domain" description="Myb-like" evidence="12">
    <location>
        <begin position="295"/>
        <end position="345"/>
    </location>
</feature>
<dbReference type="AlphaFoldDB" id="A0A9E7GLZ7"/>
<organism evidence="14 15">
    <name type="scientific">Musa troglodytarum</name>
    <name type="common">fe'i banana</name>
    <dbReference type="NCBI Taxonomy" id="320322"/>
    <lineage>
        <taxon>Eukaryota</taxon>
        <taxon>Viridiplantae</taxon>
        <taxon>Streptophyta</taxon>
        <taxon>Embryophyta</taxon>
        <taxon>Tracheophyta</taxon>
        <taxon>Spermatophyta</taxon>
        <taxon>Magnoliopsida</taxon>
        <taxon>Liliopsida</taxon>
        <taxon>Zingiberales</taxon>
        <taxon>Musaceae</taxon>
        <taxon>Musa</taxon>
    </lineage>
</organism>
<dbReference type="InterPro" id="IPR017930">
    <property type="entry name" value="Myb_dom"/>
</dbReference>
<accession>A0A9E7GLZ7</accession>
<evidence type="ECO:0000256" key="9">
    <source>
        <dbReference type="ARBA" id="ARBA00070748"/>
    </source>
</evidence>
<dbReference type="SMART" id="SM00717">
    <property type="entry name" value="SANT"/>
    <property type="match status" value="2"/>
</dbReference>
<keyword evidence="2" id="KW-0677">Repeat</keyword>
<evidence type="ECO:0000259" key="12">
    <source>
        <dbReference type="PROSITE" id="PS50090"/>
    </source>
</evidence>
<dbReference type="OrthoDB" id="728623at2759"/>
<feature type="domain" description="HTH myb-type" evidence="13">
    <location>
        <begin position="295"/>
        <end position="349"/>
    </location>
</feature>
<feature type="compositionally biased region" description="Low complexity" evidence="11">
    <location>
        <begin position="1"/>
        <end position="27"/>
    </location>
</feature>
<dbReference type="Gene3D" id="1.10.10.60">
    <property type="entry name" value="Homeodomain-like"/>
    <property type="match status" value="2"/>
</dbReference>
<reference evidence="14" key="1">
    <citation type="submission" date="2022-05" db="EMBL/GenBank/DDBJ databases">
        <title>The Musa troglodytarum L. genome provides insights into the mechanism of non-climacteric behaviour and enrichment of carotenoids.</title>
        <authorList>
            <person name="Wang J."/>
        </authorList>
    </citation>
    <scope>NUCLEOTIDE SEQUENCE</scope>
    <source>
        <tissue evidence="14">Leaf</tissue>
    </source>
</reference>
<feature type="compositionally biased region" description="Basic residues" evidence="11">
    <location>
        <begin position="28"/>
        <end position="41"/>
    </location>
</feature>
<feature type="compositionally biased region" description="Low complexity" evidence="11">
    <location>
        <begin position="74"/>
        <end position="88"/>
    </location>
</feature>
<comment type="function">
    <text evidence="8">Transcription activator involved in the spatiotemporal regulation of flavonoid biosynthesis specifically in the corms of Montbretia. Activates the promoters of enzymes involved in the biosynthesis of the flavonol kaempferol and the flavonol-glycoside kaempferol-rhamnoside.</text>
</comment>
<dbReference type="FunFam" id="1.10.10.60:FF:000001">
    <property type="entry name" value="MYB-related transcription factor"/>
    <property type="match status" value="1"/>
</dbReference>
<evidence type="ECO:0000256" key="6">
    <source>
        <dbReference type="ARBA" id="ARBA00023163"/>
    </source>
</evidence>
<dbReference type="SUPFAM" id="SSF46689">
    <property type="entry name" value="Homeodomain-like"/>
    <property type="match status" value="1"/>
</dbReference>
<keyword evidence="3" id="KW-0805">Transcription regulation</keyword>
<dbReference type="InterPro" id="IPR001005">
    <property type="entry name" value="SANT/Myb"/>
</dbReference>
<dbReference type="PANTHER" id="PTHR47999">
    <property type="entry name" value="TRANSCRIPTION FACTOR MYB8-RELATED-RELATED"/>
    <property type="match status" value="1"/>
</dbReference>
<feature type="domain" description="Myb-like" evidence="12">
    <location>
        <begin position="242"/>
        <end position="294"/>
    </location>
</feature>
<keyword evidence="6" id="KW-0804">Transcription</keyword>
<dbReference type="Pfam" id="PF00249">
    <property type="entry name" value="Myb_DNA-binding"/>
    <property type="match status" value="2"/>
</dbReference>